<comment type="caution">
    <text evidence="1">The sequence shown here is derived from an EMBL/GenBank/DDBJ whole genome shotgun (WGS) entry which is preliminary data.</text>
</comment>
<sequence length="82" mass="9466">MRTPPKFLLVQNAAIAAIEFFGFGSGHSERLPNPSKNERFWRFSEISCADQAAICRSNGNVKFMSWSMSVLLRDHQEMRFRI</sequence>
<protein>
    <recommendedName>
        <fullName evidence="3">Secreted protein</fullName>
    </recommendedName>
</protein>
<evidence type="ECO:0000313" key="2">
    <source>
        <dbReference type="Proteomes" id="UP001138961"/>
    </source>
</evidence>
<proteinExistence type="predicted"/>
<accession>A0ABS8BXU2</accession>
<evidence type="ECO:0008006" key="3">
    <source>
        <dbReference type="Google" id="ProtNLM"/>
    </source>
</evidence>
<gene>
    <name evidence="1" type="ORF">LGQ03_14815</name>
</gene>
<name>A0ABS8BXU2_9RHOB</name>
<keyword evidence="2" id="KW-1185">Reference proteome</keyword>
<dbReference type="EMBL" id="JAJATZ010000008">
    <property type="protein sequence ID" value="MCB5200514.1"/>
    <property type="molecule type" value="Genomic_DNA"/>
</dbReference>
<reference evidence="1" key="1">
    <citation type="submission" date="2021-10" db="EMBL/GenBank/DDBJ databases">
        <title>Loktanella gaetbuli sp. nov., isolated from a tidal flat.</title>
        <authorList>
            <person name="Park S."/>
            <person name="Yoon J.-H."/>
        </authorList>
    </citation>
    <scope>NUCLEOTIDE SEQUENCE</scope>
    <source>
        <strain evidence="1">TSTF-M6</strain>
    </source>
</reference>
<organism evidence="1 2">
    <name type="scientific">Loktanella gaetbuli</name>
    <dbReference type="NCBI Taxonomy" id="2881335"/>
    <lineage>
        <taxon>Bacteria</taxon>
        <taxon>Pseudomonadati</taxon>
        <taxon>Pseudomonadota</taxon>
        <taxon>Alphaproteobacteria</taxon>
        <taxon>Rhodobacterales</taxon>
        <taxon>Roseobacteraceae</taxon>
        <taxon>Loktanella</taxon>
    </lineage>
</organism>
<evidence type="ECO:0000313" key="1">
    <source>
        <dbReference type="EMBL" id="MCB5200514.1"/>
    </source>
</evidence>
<dbReference type="Proteomes" id="UP001138961">
    <property type="component" value="Unassembled WGS sequence"/>
</dbReference>
<dbReference type="RefSeq" id="WP_226749030.1">
    <property type="nucleotide sequence ID" value="NZ_JAJATZ010000008.1"/>
</dbReference>